<keyword evidence="10" id="KW-0227">DNA damage</keyword>
<keyword evidence="5" id="KW-0004">4Fe-4S</keyword>
<feature type="region of interest" description="Disordered" evidence="21">
    <location>
        <begin position="1"/>
        <end position="92"/>
    </location>
</feature>
<evidence type="ECO:0000256" key="11">
    <source>
        <dbReference type="ARBA" id="ARBA00022801"/>
    </source>
</evidence>
<feature type="region of interest" description="Disordered" evidence="21">
    <location>
        <begin position="124"/>
        <end position="164"/>
    </location>
</feature>
<dbReference type="GO" id="GO:0005524">
    <property type="term" value="F:ATP binding"/>
    <property type="evidence" value="ECO:0007669"/>
    <property type="project" value="UniProtKB-KW"/>
</dbReference>
<feature type="region of interest" description="Disordered" evidence="21">
    <location>
        <begin position="315"/>
        <end position="369"/>
    </location>
</feature>
<comment type="subcellular location">
    <subcellularLocation>
        <location evidence="2">Nucleus</location>
    </subcellularLocation>
</comment>
<gene>
    <name evidence="24" type="ORF">ASPZODRAFT_1467390</name>
</gene>
<dbReference type="PANTHER" id="PTHR36531">
    <property type="entry name" value="CRISPR-ASSOCIATED EXONUCLEASE CAS4"/>
    <property type="match status" value="1"/>
</dbReference>
<evidence type="ECO:0000256" key="19">
    <source>
        <dbReference type="ARBA" id="ARBA00023268"/>
    </source>
</evidence>
<feature type="domain" description="DNA replication factor Dna2 N-terminal" evidence="23">
    <location>
        <begin position="568"/>
        <end position="770"/>
    </location>
</feature>
<reference evidence="25" key="1">
    <citation type="journal article" date="2017" name="Genome Biol.">
        <title>Comparative genomics reveals high biological diversity and specific adaptations in the industrially and medically important fungal genus Aspergillus.</title>
        <authorList>
            <person name="de Vries R.P."/>
            <person name="Riley R."/>
            <person name="Wiebenga A."/>
            <person name="Aguilar-Osorio G."/>
            <person name="Amillis S."/>
            <person name="Uchima C.A."/>
            <person name="Anderluh G."/>
            <person name="Asadollahi M."/>
            <person name="Askin M."/>
            <person name="Barry K."/>
            <person name="Battaglia E."/>
            <person name="Bayram O."/>
            <person name="Benocci T."/>
            <person name="Braus-Stromeyer S.A."/>
            <person name="Caldana C."/>
            <person name="Canovas D."/>
            <person name="Cerqueira G.C."/>
            <person name="Chen F."/>
            <person name="Chen W."/>
            <person name="Choi C."/>
            <person name="Clum A."/>
            <person name="Dos Santos R.A."/>
            <person name="Damasio A.R."/>
            <person name="Diallinas G."/>
            <person name="Emri T."/>
            <person name="Fekete E."/>
            <person name="Flipphi M."/>
            <person name="Freyberg S."/>
            <person name="Gallo A."/>
            <person name="Gournas C."/>
            <person name="Habgood R."/>
            <person name="Hainaut M."/>
            <person name="Harispe M.L."/>
            <person name="Henrissat B."/>
            <person name="Hilden K.S."/>
            <person name="Hope R."/>
            <person name="Hossain A."/>
            <person name="Karabika E."/>
            <person name="Karaffa L."/>
            <person name="Karanyi Z."/>
            <person name="Krasevec N."/>
            <person name="Kuo A."/>
            <person name="Kusch H."/>
            <person name="LaButti K."/>
            <person name="Lagendijk E.L."/>
            <person name="Lapidus A."/>
            <person name="Levasseur A."/>
            <person name="Lindquist E."/>
            <person name="Lipzen A."/>
            <person name="Logrieco A.F."/>
            <person name="MacCabe A."/>
            <person name="Maekelae M.R."/>
            <person name="Malavazi I."/>
            <person name="Melin P."/>
            <person name="Meyer V."/>
            <person name="Mielnichuk N."/>
            <person name="Miskei M."/>
            <person name="Molnar A.P."/>
            <person name="Mule G."/>
            <person name="Ngan C.Y."/>
            <person name="Orejas M."/>
            <person name="Orosz E."/>
            <person name="Ouedraogo J.P."/>
            <person name="Overkamp K.M."/>
            <person name="Park H.-S."/>
            <person name="Perrone G."/>
            <person name="Piumi F."/>
            <person name="Punt P.J."/>
            <person name="Ram A.F."/>
            <person name="Ramon A."/>
            <person name="Rauscher S."/>
            <person name="Record E."/>
            <person name="Riano-Pachon D.M."/>
            <person name="Robert V."/>
            <person name="Roehrig J."/>
            <person name="Ruller R."/>
            <person name="Salamov A."/>
            <person name="Salih N.S."/>
            <person name="Samson R.A."/>
            <person name="Sandor E."/>
            <person name="Sanguinetti M."/>
            <person name="Schuetze T."/>
            <person name="Sepcic K."/>
            <person name="Shelest E."/>
            <person name="Sherlock G."/>
            <person name="Sophianopoulou V."/>
            <person name="Squina F.M."/>
            <person name="Sun H."/>
            <person name="Susca A."/>
            <person name="Todd R.B."/>
            <person name="Tsang A."/>
            <person name="Unkles S.E."/>
            <person name="van de Wiele N."/>
            <person name="van Rossen-Uffink D."/>
            <person name="Oliveira J.V."/>
            <person name="Vesth T.C."/>
            <person name="Visser J."/>
            <person name="Yu J.-H."/>
            <person name="Zhou M."/>
            <person name="Andersen M.R."/>
            <person name="Archer D.B."/>
            <person name="Baker S.E."/>
            <person name="Benoit I."/>
            <person name="Brakhage A.A."/>
            <person name="Braus G.H."/>
            <person name="Fischer R."/>
            <person name="Frisvad J.C."/>
            <person name="Goldman G.H."/>
            <person name="Houbraken J."/>
            <person name="Oakley B."/>
            <person name="Pocsi I."/>
            <person name="Scazzocchio C."/>
            <person name="Seiboth B."/>
            <person name="vanKuyk P.A."/>
            <person name="Wortman J."/>
            <person name="Dyer P.S."/>
            <person name="Grigoriev I.V."/>
        </authorList>
    </citation>
    <scope>NUCLEOTIDE SEQUENCE [LARGE SCALE GENOMIC DNA]</scope>
    <source>
        <strain evidence="25">CBS 506.65</strain>
    </source>
</reference>
<keyword evidence="8" id="KW-0479">Metal-binding</keyword>
<feature type="compositionally biased region" description="Basic and acidic residues" evidence="21">
    <location>
        <begin position="326"/>
        <end position="353"/>
    </location>
</feature>
<feature type="domain" description="DUF83" evidence="22">
    <location>
        <begin position="779"/>
        <end position="880"/>
    </location>
</feature>
<feature type="region of interest" description="Disordered" evidence="21">
    <location>
        <begin position="198"/>
        <end position="276"/>
    </location>
</feature>
<proteinExistence type="inferred from homology"/>
<feature type="compositionally biased region" description="Polar residues" evidence="21">
    <location>
        <begin position="261"/>
        <end position="271"/>
    </location>
</feature>
<evidence type="ECO:0000313" key="24">
    <source>
        <dbReference type="EMBL" id="OJJ49372.1"/>
    </source>
</evidence>
<dbReference type="GO" id="GO:0016787">
    <property type="term" value="F:hydrolase activity"/>
    <property type="evidence" value="ECO:0007669"/>
    <property type="project" value="UniProtKB-KW"/>
</dbReference>
<dbReference type="PANTHER" id="PTHR36531:SF6">
    <property type="entry name" value="DNA REPLICATION ATP-DEPENDENT HELICASE_NUCLEASE DNA2"/>
    <property type="match status" value="1"/>
</dbReference>
<evidence type="ECO:0000256" key="9">
    <source>
        <dbReference type="ARBA" id="ARBA00022741"/>
    </source>
</evidence>
<dbReference type="OrthoDB" id="6513042at2759"/>
<evidence type="ECO:0000256" key="8">
    <source>
        <dbReference type="ARBA" id="ARBA00022723"/>
    </source>
</evidence>
<feature type="compositionally biased region" description="Polar residues" evidence="21">
    <location>
        <begin position="149"/>
        <end position="164"/>
    </location>
</feature>
<feature type="region of interest" description="Disordered" evidence="21">
    <location>
        <begin position="396"/>
        <end position="442"/>
    </location>
</feature>
<keyword evidence="11" id="KW-0378">Hydrolase</keyword>
<keyword evidence="12" id="KW-0347">Helicase</keyword>
<dbReference type="Pfam" id="PF01930">
    <property type="entry name" value="Cas_Cas4"/>
    <property type="match status" value="1"/>
</dbReference>
<dbReference type="Pfam" id="PF08696">
    <property type="entry name" value="Dna2"/>
    <property type="match status" value="1"/>
</dbReference>
<evidence type="ECO:0000256" key="17">
    <source>
        <dbReference type="ARBA" id="ARBA00023204"/>
    </source>
</evidence>
<evidence type="ECO:0000256" key="14">
    <source>
        <dbReference type="ARBA" id="ARBA00023004"/>
    </source>
</evidence>
<keyword evidence="14" id="KW-0408">Iron</keyword>
<name>A0A1L9SQ37_9EURO</name>
<evidence type="ECO:0000256" key="1">
    <source>
        <dbReference type="ARBA" id="ARBA00001966"/>
    </source>
</evidence>
<evidence type="ECO:0000256" key="10">
    <source>
        <dbReference type="ARBA" id="ARBA00022763"/>
    </source>
</evidence>
<dbReference type="FunFam" id="3.90.320.10:FF:000001">
    <property type="entry name" value="DNA replication helicase Dna2"/>
    <property type="match status" value="1"/>
</dbReference>
<dbReference type="GO" id="GO:0051539">
    <property type="term" value="F:4 iron, 4 sulfur cluster binding"/>
    <property type="evidence" value="ECO:0007669"/>
    <property type="project" value="UniProtKB-KW"/>
</dbReference>
<feature type="compositionally biased region" description="Basic and acidic residues" evidence="21">
    <location>
        <begin position="420"/>
        <end position="433"/>
    </location>
</feature>
<keyword evidence="18" id="KW-0539">Nucleus</keyword>
<comment type="similarity">
    <text evidence="3">Belongs to the DNA2/NAM7 helicase family.</text>
</comment>
<keyword evidence="6" id="KW-0235">DNA replication</keyword>
<evidence type="ECO:0000256" key="7">
    <source>
        <dbReference type="ARBA" id="ARBA00022722"/>
    </source>
</evidence>
<dbReference type="GO" id="GO:0005634">
    <property type="term" value="C:nucleus"/>
    <property type="evidence" value="ECO:0007669"/>
    <property type="project" value="UniProtKB-SubCell"/>
</dbReference>
<feature type="compositionally biased region" description="Polar residues" evidence="21">
    <location>
        <begin position="315"/>
        <end position="325"/>
    </location>
</feature>
<dbReference type="CDD" id="cd22318">
    <property type="entry name" value="DNA2_N-like"/>
    <property type="match status" value="1"/>
</dbReference>
<feature type="region of interest" description="Disordered" evidence="21">
    <location>
        <begin position="458"/>
        <end position="484"/>
    </location>
</feature>
<comment type="cofactor">
    <cofactor evidence="1">
        <name>[4Fe-4S] cluster</name>
        <dbReference type="ChEBI" id="CHEBI:49883"/>
    </cofactor>
</comment>
<dbReference type="InterPro" id="IPR051827">
    <property type="entry name" value="Cas4_exonuclease"/>
</dbReference>
<organism evidence="24 25">
    <name type="scientific">Penicilliopsis zonata CBS 506.65</name>
    <dbReference type="NCBI Taxonomy" id="1073090"/>
    <lineage>
        <taxon>Eukaryota</taxon>
        <taxon>Fungi</taxon>
        <taxon>Dikarya</taxon>
        <taxon>Ascomycota</taxon>
        <taxon>Pezizomycotina</taxon>
        <taxon>Eurotiomycetes</taxon>
        <taxon>Eurotiomycetidae</taxon>
        <taxon>Eurotiales</taxon>
        <taxon>Aspergillaceae</taxon>
        <taxon>Penicilliopsis</taxon>
    </lineage>
</organism>
<evidence type="ECO:0000256" key="21">
    <source>
        <dbReference type="SAM" id="MobiDB-lite"/>
    </source>
</evidence>
<dbReference type="GeneID" id="34611664"/>
<protein>
    <recommendedName>
        <fullName evidence="4">DNA helicase</fullName>
        <ecNumber evidence="4">3.6.4.12</ecNumber>
    </recommendedName>
</protein>
<keyword evidence="13" id="KW-0067">ATP-binding</keyword>
<dbReference type="Gene3D" id="3.90.320.10">
    <property type="match status" value="1"/>
</dbReference>
<evidence type="ECO:0000256" key="16">
    <source>
        <dbReference type="ARBA" id="ARBA00023125"/>
    </source>
</evidence>
<evidence type="ECO:0000259" key="23">
    <source>
        <dbReference type="Pfam" id="PF08696"/>
    </source>
</evidence>
<dbReference type="GO" id="GO:0006260">
    <property type="term" value="P:DNA replication"/>
    <property type="evidence" value="ECO:0007669"/>
    <property type="project" value="UniProtKB-KW"/>
</dbReference>
<evidence type="ECO:0000256" key="18">
    <source>
        <dbReference type="ARBA" id="ARBA00023242"/>
    </source>
</evidence>
<keyword evidence="7" id="KW-0540">Nuclease</keyword>
<dbReference type="STRING" id="1073090.A0A1L9SQ37"/>
<keyword evidence="16" id="KW-0238">DNA-binding</keyword>
<evidence type="ECO:0000256" key="15">
    <source>
        <dbReference type="ARBA" id="ARBA00023014"/>
    </source>
</evidence>
<dbReference type="EMBL" id="KV878338">
    <property type="protein sequence ID" value="OJJ49372.1"/>
    <property type="molecule type" value="Genomic_DNA"/>
</dbReference>
<comment type="catalytic activity">
    <reaction evidence="20">
        <text>ATP + H2O = ADP + phosphate + H(+)</text>
        <dbReference type="Rhea" id="RHEA:13065"/>
        <dbReference type="ChEBI" id="CHEBI:15377"/>
        <dbReference type="ChEBI" id="CHEBI:15378"/>
        <dbReference type="ChEBI" id="CHEBI:30616"/>
        <dbReference type="ChEBI" id="CHEBI:43474"/>
        <dbReference type="ChEBI" id="CHEBI:456216"/>
        <dbReference type="EC" id="3.6.4.12"/>
    </reaction>
</comment>
<dbReference type="GO" id="GO:0046872">
    <property type="term" value="F:metal ion binding"/>
    <property type="evidence" value="ECO:0007669"/>
    <property type="project" value="UniProtKB-KW"/>
</dbReference>
<evidence type="ECO:0000259" key="22">
    <source>
        <dbReference type="Pfam" id="PF01930"/>
    </source>
</evidence>
<dbReference type="InterPro" id="IPR014808">
    <property type="entry name" value="DNA_replication_fac_Dna2_N"/>
</dbReference>
<dbReference type="InterPro" id="IPR022765">
    <property type="entry name" value="Dna2/Cas4_DUF83"/>
</dbReference>
<sequence length="976" mass="109644">MSGIPGPYPISSNSRTKLNAFRYNEPRDDQAQEQSPTKAPLKPAHDNKENQNSWANGVVEPTQLHSANGKQSARTDAKSIKECPQTPASNRIPLADLISNTEDAFSLAPGQEFTPDDHVIWQHVPASSNQDPTSQTPGTRRKRKRHGSSPGSSPLANGSKDTSKQTFDLQTIQSLLKTPQHDLATDLWNNYVGKSTVNENGELPPPRFANLLSSSPQTPGSALASRDSSGLRRSISCNAEWPTSKAKRRRLAKGDMDSGRSLFSRSTSNVLDSGRSKSSKINFLLERIERSLQNPQPTEADALSSLSPLPARTSLVRSQSMSPTKQRMEPPAKQEVSERDTSPKEIKYAKNETKMCPQESSSEFGDDDLDNDFLELAQSSMDPFTELETRNNRELAASKGSSVTYSHTSHLNGRLLQSGHETKKPVSRNDKKTPTISFNDDEFDDEFSENLADIMTGFDESHGSPKPSRAITRPAIGTGKNMPNIDDCSTAMAKKSEDNVSSDEFDDDDFDLEAIEQSMVQSAEEGLNKKLRSRQAIKRYLIVDTKESMYVTHKGRTQAEQVLFVQEEKTKLQKVIILRESWFDSPCSKDSYIHLIGDFDAAGKCIVSDSSNMIILHPDHLISATVVADSISCQRRAVLQDRIKAIGDLGKPQVFGNIFHEVFQEAMKANQWDLDSLRSLVESIVQRHIEDLYVIQMTVPQAIEYVMDKIPEVKAWADVFLQAKPTARSVVEDRNNSQLSLSINKLLEVEEHIWSPMYGLKGNIDATVQISCKDEGEDKTLVVPLELKTGKRDTNQAHRAQTALYTLLMTDRYDVDVTFGLLYYLELSKTIRIRGIRHELLQMIQVRNRLAGYVRERFKLPPMIKKPRMCNQCYAKTSCFVYHKLADDGDGETSGLGDDFTKMVDHLNPKHRDFFRKWDELLTKEEQSMMRFRRELWTLVSSEREALGRCFGNVVIEQGSAHEDKHASLLSSHRSR</sequence>
<dbReference type="EC" id="3.6.4.12" evidence="4"/>
<dbReference type="AlphaFoldDB" id="A0A1L9SQ37"/>
<dbReference type="VEuPathDB" id="FungiDB:ASPZODRAFT_1467390"/>
<dbReference type="Proteomes" id="UP000184188">
    <property type="component" value="Unassembled WGS sequence"/>
</dbReference>
<feature type="compositionally biased region" description="Polar residues" evidence="21">
    <location>
        <begin position="125"/>
        <end position="138"/>
    </location>
</feature>
<dbReference type="GO" id="GO:0006281">
    <property type="term" value="P:DNA repair"/>
    <property type="evidence" value="ECO:0007669"/>
    <property type="project" value="UniProtKB-KW"/>
</dbReference>
<accession>A0A1L9SQ37</accession>
<evidence type="ECO:0000256" key="3">
    <source>
        <dbReference type="ARBA" id="ARBA00007913"/>
    </source>
</evidence>
<keyword evidence="9" id="KW-0547">Nucleotide-binding</keyword>
<keyword evidence="19" id="KW-0511">Multifunctional enzyme</keyword>
<dbReference type="GO" id="GO:0003677">
    <property type="term" value="F:DNA binding"/>
    <property type="evidence" value="ECO:0007669"/>
    <property type="project" value="UniProtKB-KW"/>
</dbReference>
<evidence type="ECO:0000256" key="20">
    <source>
        <dbReference type="ARBA" id="ARBA00047995"/>
    </source>
</evidence>
<keyword evidence="25" id="KW-1185">Reference proteome</keyword>
<evidence type="ECO:0000256" key="2">
    <source>
        <dbReference type="ARBA" id="ARBA00004123"/>
    </source>
</evidence>
<feature type="compositionally biased region" description="Polar residues" evidence="21">
    <location>
        <begin position="399"/>
        <end position="411"/>
    </location>
</feature>
<dbReference type="RefSeq" id="XP_022583882.1">
    <property type="nucleotide sequence ID" value="XM_022725199.1"/>
</dbReference>
<evidence type="ECO:0000256" key="13">
    <source>
        <dbReference type="ARBA" id="ARBA00022840"/>
    </source>
</evidence>
<keyword evidence="15" id="KW-0411">Iron-sulfur</keyword>
<evidence type="ECO:0000256" key="5">
    <source>
        <dbReference type="ARBA" id="ARBA00022485"/>
    </source>
</evidence>
<evidence type="ECO:0000256" key="4">
    <source>
        <dbReference type="ARBA" id="ARBA00012551"/>
    </source>
</evidence>
<dbReference type="GO" id="GO:0003678">
    <property type="term" value="F:DNA helicase activity"/>
    <property type="evidence" value="ECO:0007669"/>
    <property type="project" value="UniProtKB-EC"/>
</dbReference>
<dbReference type="InterPro" id="IPR011604">
    <property type="entry name" value="PDDEXK-like_dom_sf"/>
</dbReference>
<dbReference type="GO" id="GO:0004518">
    <property type="term" value="F:nuclease activity"/>
    <property type="evidence" value="ECO:0007669"/>
    <property type="project" value="UniProtKB-KW"/>
</dbReference>
<evidence type="ECO:0000256" key="6">
    <source>
        <dbReference type="ARBA" id="ARBA00022705"/>
    </source>
</evidence>
<keyword evidence="17" id="KW-0234">DNA repair</keyword>
<feature type="compositionally biased region" description="Polar residues" evidence="21">
    <location>
        <begin position="211"/>
        <end position="220"/>
    </location>
</feature>
<evidence type="ECO:0000256" key="12">
    <source>
        <dbReference type="ARBA" id="ARBA00022806"/>
    </source>
</evidence>
<evidence type="ECO:0000313" key="25">
    <source>
        <dbReference type="Proteomes" id="UP000184188"/>
    </source>
</evidence>
<feature type="compositionally biased region" description="Polar residues" evidence="21">
    <location>
        <begin position="63"/>
        <end position="72"/>
    </location>
</feature>